<dbReference type="Proteomes" id="UP000005446">
    <property type="component" value="Unassembled WGS sequence"/>
</dbReference>
<dbReference type="SUPFAM" id="SSF49503">
    <property type="entry name" value="Cupredoxins"/>
    <property type="match status" value="1"/>
</dbReference>
<feature type="compositionally biased region" description="Low complexity" evidence="1">
    <location>
        <begin position="155"/>
        <end position="175"/>
    </location>
</feature>
<dbReference type="PANTHER" id="PTHR34883:SF17">
    <property type="entry name" value="CUPREDOXIN"/>
    <property type="match status" value="1"/>
</dbReference>
<feature type="compositionally biased region" description="Gly residues" evidence="1">
    <location>
        <begin position="176"/>
        <end position="194"/>
    </location>
</feature>
<evidence type="ECO:0000313" key="2">
    <source>
        <dbReference type="EMBL" id="EHK97823.1"/>
    </source>
</evidence>
<feature type="region of interest" description="Disordered" evidence="1">
    <location>
        <begin position="155"/>
        <end position="223"/>
    </location>
</feature>
<dbReference type="HOGENOM" id="CLU_053381_1_0_1"/>
<dbReference type="InParanoid" id="H0EUI0"/>
<organism evidence="2 3">
    <name type="scientific">Glarea lozoyensis (strain ATCC 74030 / MF5533)</name>
    <dbReference type="NCBI Taxonomy" id="1104152"/>
    <lineage>
        <taxon>Eukaryota</taxon>
        <taxon>Fungi</taxon>
        <taxon>Dikarya</taxon>
        <taxon>Ascomycota</taxon>
        <taxon>Pezizomycotina</taxon>
        <taxon>Leotiomycetes</taxon>
        <taxon>Helotiales</taxon>
        <taxon>Helotiaceae</taxon>
        <taxon>Glarea</taxon>
    </lineage>
</organism>
<name>H0EUI0_GLAL7</name>
<feature type="compositionally biased region" description="Low complexity" evidence="1">
    <location>
        <begin position="195"/>
        <end position="208"/>
    </location>
</feature>
<reference evidence="2 3" key="1">
    <citation type="journal article" date="2012" name="Eukaryot. Cell">
        <title>Genome sequence of the fungus Glarea lozoyensis: the first genome sequence of a species from the Helotiaceae family.</title>
        <authorList>
            <person name="Youssar L."/>
            <person name="Gruening B.A."/>
            <person name="Erxleben A."/>
            <person name="Guenther S."/>
            <person name="Huettel W."/>
        </authorList>
    </citation>
    <scope>NUCLEOTIDE SEQUENCE [LARGE SCALE GENOMIC DNA]</scope>
    <source>
        <strain evidence="3">ATCC 74030 / MF5533</strain>
    </source>
</reference>
<dbReference type="InterPro" id="IPR008972">
    <property type="entry name" value="Cupredoxin"/>
</dbReference>
<evidence type="ECO:0008006" key="4">
    <source>
        <dbReference type="Google" id="ProtNLM"/>
    </source>
</evidence>
<feature type="compositionally biased region" description="Polar residues" evidence="1">
    <location>
        <begin position="209"/>
        <end position="223"/>
    </location>
</feature>
<proteinExistence type="predicted"/>
<gene>
    <name evidence="2" type="ORF">M7I_6406</name>
</gene>
<evidence type="ECO:0000256" key="1">
    <source>
        <dbReference type="SAM" id="MobiDB-lite"/>
    </source>
</evidence>
<accession>H0EUI0</accession>
<dbReference type="AlphaFoldDB" id="H0EUI0"/>
<keyword evidence="3" id="KW-1185">Reference proteome</keyword>
<dbReference type="EMBL" id="AGUE01000171">
    <property type="protein sequence ID" value="EHK97823.1"/>
    <property type="molecule type" value="Genomic_DNA"/>
</dbReference>
<comment type="caution">
    <text evidence="2">The sequence shown here is derived from an EMBL/GenBank/DDBJ whole genome shotgun (WGS) entry which is preliminary data.</text>
</comment>
<sequence>MAMFLWTSKPSFTTIPWLMMEQLQGFSSSTKIRYTGAGGLFTTVVLSALSVVGALAAVGDMVQFQFTPKNHSVVTSAFDTPCSPKGDMFSGYMPVAANATNTPTYTMMVQDTKPIWLYCSQGKHCQSGMVMVINAAATGEKTLAAYKALAAKATSNTAPSGPISGSGSNTTTPSGGNTGTGSGTGSGTGTGSSSGTGSTEGSASGTGAVPSSTGTSPAQTTANSAIIMNEKAFLGTL</sequence>
<dbReference type="Gene3D" id="2.60.40.420">
    <property type="entry name" value="Cupredoxins - blue copper proteins"/>
    <property type="match status" value="1"/>
</dbReference>
<dbReference type="CDD" id="cd00920">
    <property type="entry name" value="Cupredoxin"/>
    <property type="match status" value="1"/>
</dbReference>
<evidence type="ECO:0000313" key="3">
    <source>
        <dbReference type="Proteomes" id="UP000005446"/>
    </source>
</evidence>
<dbReference type="PANTHER" id="PTHR34883">
    <property type="entry name" value="SERINE-RICH PROTEIN, PUTATIVE-RELATED-RELATED"/>
    <property type="match status" value="1"/>
</dbReference>
<dbReference type="InterPro" id="IPR052953">
    <property type="entry name" value="Ser-rich/MCO-related"/>
</dbReference>
<dbReference type="OrthoDB" id="5421909at2759"/>
<protein>
    <recommendedName>
        <fullName evidence="4">Cupredoxin</fullName>
    </recommendedName>
</protein>